<dbReference type="EMBL" id="MGJD01000008">
    <property type="protein sequence ID" value="OGN01232.1"/>
    <property type="molecule type" value="Genomic_DNA"/>
</dbReference>
<proteinExistence type="predicted"/>
<dbReference type="Pfam" id="PF13489">
    <property type="entry name" value="Methyltransf_23"/>
    <property type="match status" value="1"/>
</dbReference>
<evidence type="ECO:0008006" key="3">
    <source>
        <dbReference type="Google" id="ProtNLM"/>
    </source>
</evidence>
<reference evidence="1 2" key="1">
    <citation type="journal article" date="2016" name="Nat. Commun.">
        <title>Thousands of microbial genomes shed light on interconnected biogeochemical processes in an aquifer system.</title>
        <authorList>
            <person name="Anantharaman K."/>
            <person name="Brown C.T."/>
            <person name="Hug L.A."/>
            <person name="Sharon I."/>
            <person name="Castelle C.J."/>
            <person name="Probst A.J."/>
            <person name="Thomas B.C."/>
            <person name="Singh A."/>
            <person name="Wilkins M.J."/>
            <person name="Karaoz U."/>
            <person name="Brodie E.L."/>
            <person name="Williams K.H."/>
            <person name="Hubbard S.S."/>
            <person name="Banfield J.F."/>
        </authorList>
    </citation>
    <scope>NUCLEOTIDE SEQUENCE [LARGE SCALE GENOMIC DNA]</scope>
</reference>
<evidence type="ECO:0000313" key="2">
    <source>
        <dbReference type="Proteomes" id="UP000177117"/>
    </source>
</evidence>
<dbReference type="InterPro" id="IPR029063">
    <property type="entry name" value="SAM-dependent_MTases_sf"/>
</dbReference>
<dbReference type="Gene3D" id="3.40.50.150">
    <property type="entry name" value="Vaccinia Virus protein VP39"/>
    <property type="match status" value="1"/>
</dbReference>
<gene>
    <name evidence="1" type="ORF">A2650_02360</name>
</gene>
<sequence>MDKNFYKTYFETEGSHWWFRVRRKVILALIKKYKIPKTAKIFDFGCGSGYNVGFLQRLGFNASGADISAEAIEFGRSRGIRNLEVVNNSEIRAPEGGFDLIMTLDVIEHIEDDLGAIRAIERALKPGGRLIIAVPAYQWLWGVQDEVAHHFRRYTAESLSAVINKNPNLKILRKTYFNTFLFLPIVAVRLLSRLLKLKARESDFEINNPSLNSLFYAIFNLETYFLKFMNFSFGISILMVIQKNEI</sequence>
<dbReference type="PANTHER" id="PTHR43861">
    <property type="entry name" value="TRANS-ACONITATE 2-METHYLTRANSFERASE-RELATED"/>
    <property type="match status" value="1"/>
</dbReference>
<dbReference type="CDD" id="cd02440">
    <property type="entry name" value="AdoMet_MTases"/>
    <property type="match status" value="1"/>
</dbReference>
<dbReference type="PANTHER" id="PTHR43861:SF6">
    <property type="entry name" value="METHYLTRANSFERASE TYPE 11"/>
    <property type="match status" value="1"/>
</dbReference>
<organism evidence="1 2">
    <name type="scientific">Candidatus Yanofskybacteria bacterium RIFCSPHIGHO2_01_FULL_41_53</name>
    <dbReference type="NCBI Taxonomy" id="1802663"/>
    <lineage>
        <taxon>Bacteria</taxon>
        <taxon>Candidatus Yanofskyibacteriota</taxon>
    </lineage>
</organism>
<dbReference type="AlphaFoldDB" id="A0A1F8EK66"/>
<protein>
    <recommendedName>
        <fullName evidence="3">Methyltransferase type 11 domain-containing protein</fullName>
    </recommendedName>
</protein>
<accession>A0A1F8EK66</accession>
<dbReference type="Proteomes" id="UP000177117">
    <property type="component" value="Unassembled WGS sequence"/>
</dbReference>
<name>A0A1F8EK66_9BACT</name>
<dbReference type="SUPFAM" id="SSF53335">
    <property type="entry name" value="S-adenosyl-L-methionine-dependent methyltransferases"/>
    <property type="match status" value="1"/>
</dbReference>
<comment type="caution">
    <text evidence="1">The sequence shown here is derived from an EMBL/GenBank/DDBJ whole genome shotgun (WGS) entry which is preliminary data.</text>
</comment>
<evidence type="ECO:0000313" key="1">
    <source>
        <dbReference type="EMBL" id="OGN01232.1"/>
    </source>
</evidence>